<proteinExistence type="predicted"/>
<gene>
    <name evidence="4" type="ORF">SeLEV6574_g07025</name>
    <name evidence="5" type="ORF">SeMB42_g05528</name>
</gene>
<keyword evidence="2" id="KW-0732">Signal</keyword>
<feature type="transmembrane region" description="Helical" evidence="1">
    <location>
        <begin position="832"/>
        <end position="853"/>
    </location>
</feature>
<feature type="transmembrane region" description="Helical" evidence="1">
    <location>
        <begin position="674"/>
        <end position="707"/>
    </location>
</feature>
<keyword evidence="6" id="KW-1185">Reference proteome</keyword>
<comment type="caution">
    <text evidence="4">The sequence shown here is derived from an EMBL/GenBank/DDBJ whole genome shotgun (WGS) entry which is preliminary data.</text>
</comment>
<name>A0A507CMF4_9FUNG</name>
<feature type="transmembrane region" description="Helical" evidence="1">
    <location>
        <begin position="895"/>
        <end position="915"/>
    </location>
</feature>
<dbReference type="PANTHER" id="PTHR31145">
    <property type="entry name" value="INTEGRAL MEMBRANE PROTEIN (AFU_ORTHOLOGUE AFUA_7G01610)"/>
    <property type="match status" value="1"/>
</dbReference>
<feature type="transmembrane region" description="Helical" evidence="1">
    <location>
        <begin position="588"/>
        <end position="610"/>
    </location>
</feature>
<evidence type="ECO:0000313" key="6">
    <source>
        <dbReference type="Proteomes" id="UP000317494"/>
    </source>
</evidence>
<dbReference type="GO" id="GO:0055085">
    <property type="term" value="P:transmembrane transport"/>
    <property type="evidence" value="ECO:0007669"/>
    <property type="project" value="TreeGrafter"/>
</dbReference>
<sequence length="1026" mass="110055">MHLALLLIPCLLSDLLTVVAGADCSLDSLAITQPAIPINQALQVGINYTVSAYSHNCNESKRSNFSLDISDPSGKLVLHLSPAVTSDSNYVNATFIFDLPCASCTFTYSVNLTNGKVLSYSVSGISILRYSLPITSAAIQSPGTSTPVTVLQSSKNYQLTVNTNTTLTSYSGLYMTLMTNGACARGSRPTATYTNFIYASTSNFNNNAAVVNLSSFVSGWSSGSPCYLTINMTALGATSQIYNTTSLSVDRQITMPQNATVYTMESTKYPVDLTNFDTTTTANFSISIREECSNGSLTIWSLGKQTVSASNSRIYLSLSLTSLSEACSNKTAATWKIQIATIEGDMNQTQTLQLIFGIRNSTILPTNASTPSPTPLPRDIILVNQNLSNLNRFAYSINLSNFNGSINAFNVNLVEFCSSSDQKSTWSLGTISSSTTDNAATLVLNLGFVTESCSNGSSWQISVQTAEGDVSKTGSIMWSWVFSLQNAIANGTYVPVVPPPASPIGEAVLNLISNSSAVVSSLAITTTTLGVATVVATNLITAVGGSASVISSGTSTVSAASGIGLAGLMFSLQSLATTNMLTVSTPGYYSIYASFFQFSTGVVVVPYITYTAQSWIPSVLLSDSDDTSSHNDQLHKRDQDLNTLFSSNYTGPAFLANWSLGKWAYIVGVPPDHLFFVVALGIILVMVAVSLAALSLFMVLNFAMLFLPAAKSFRSSFLNYYIAVVIVLFAIGQEQLTATCIYQLTLTPVAPVWLTIMAAVVFVTLDLVPTLFLIYILVILYTPDELFENPVLKTRLSYLYSNLRKETIFFGAVTLIKTVLDGICYACLGTLPIVQIVVQIISSSIWAVAVYYLKPYDRSLDNNANCLGSVLRVISMTFLAVSASSFIVGGSVRDGLTICSMVVSTFSAGLMVVWLTTCGFNQLCDCVKNWRTPKDSKTTESRSDSHQLLLAKPSDALLPNAGSGIFASRTIDSPTATRHEPLLSLDPFTRNSSDIEMPVRTRYSPIYRPLSSQQSAVPLLNNTAPS</sequence>
<feature type="transmembrane region" description="Helical" evidence="1">
    <location>
        <begin position="557"/>
        <end position="576"/>
    </location>
</feature>
<dbReference type="Proteomes" id="UP000317494">
    <property type="component" value="Unassembled WGS sequence"/>
</dbReference>
<feature type="domain" description="TRP C-terminal" evidence="3">
    <location>
        <begin position="536"/>
        <end position="922"/>
    </location>
</feature>
<dbReference type="InterPro" id="IPR010308">
    <property type="entry name" value="TRP_C"/>
</dbReference>
<organism evidence="4 7">
    <name type="scientific">Synchytrium endobioticum</name>
    <dbReference type="NCBI Taxonomy" id="286115"/>
    <lineage>
        <taxon>Eukaryota</taxon>
        <taxon>Fungi</taxon>
        <taxon>Fungi incertae sedis</taxon>
        <taxon>Chytridiomycota</taxon>
        <taxon>Chytridiomycota incertae sedis</taxon>
        <taxon>Chytridiomycetes</taxon>
        <taxon>Synchytriales</taxon>
        <taxon>Synchytriaceae</taxon>
        <taxon>Synchytrium</taxon>
    </lineage>
</organism>
<accession>A0A507CMF4</accession>
<evidence type="ECO:0000256" key="2">
    <source>
        <dbReference type="SAM" id="SignalP"/>
    </source>
</evidence>
<evidence type="ECO:0000313" key="7">
    <source>
        <dbReference type="Proteomes" id="UP000320475"/>
    </source>
</evidence>
<keyword evidence="1" id="KW-0472">Membrane</keyword>
<dbReference type="GO" id="GO:0009272">
    <property type="term" value="P:fungal-type cell wall biogenesis"/>
    <property type="evidence" value="ECO:0007669"/>
    <property type="project" value="TreeGrafter"/>
</dbReference>
<dbReference type="InterPro" id="IPR040241">
    <property type="entry name" value="TRP_Flc/Pkd2-like"/>
</dbReference>
<dbReference type="Proteomes" id="UP000320475">
    <property type="component" value="Unassembled WGS sequence"/>
</dbReference>
<evidence type="ECO:0000313" key="4">
    <source>
        <dbReference type="EMBL" id="TPX39723.1"/>
    </source>
</evidence>
<dbReference type="Pfam" id="PF06011">
    <property type="entry name" value="TRP"/>
    <property type="match status" value="1"/>
</dbReference>
<evidence type="ECO:0000259" key="3">
    <source>
        <dbReference type="Pfam" id="PF06011"/>
    </source>
</evidence>
<dbReference type="EMBL" id="QEAM01000449">
    <property type="protein sequence ID" value="TPX39723.1"/>
    <property type="molecule type" value="Genomic_DNA"/>
</dbReference>
<reference evidence="6 7" key="1">
    <citation type="journal article" date="2019" name="Sci. Rep.">
        <title>Comparative genomics of chytrid fungi reveal insights into the obligate biotrophic and pathogenic lifestyle of Synchytrium endobioticum.</title>
        <authorList>
            <person name="van de Vossenberg B.T.L.H."/>
            <person name="Warris S."/>
            <person name="Nguyen H.D.T."/>
            <person name="van Gent-Pelzer M.P.E."/>
            <person name="Joly D.L."/>
            <person name="van de Geest H.C."/>
            <person name="Bonants P.J.M."/>
            <person name="Smith D.S."/>
            <person name="Levesque C.A."/>
            <person name="van der Lee T.A.J."/>
        </authorList>
    </citation>
    <scope>NUCLEOTIDE SEQUENCE [LARGE SCALE GENOMIC DNA]</scope>
    <source>
        <strain evidence="4 7">LEV6574</strain>
        <strain evidence="5 6">MB42</strain>
    </source>
</reference>
<evidence type="ECO:0000313" key="5">
    <source>
        <dbReference type="EMBL" id="TPX41545.1"/>
    </source>
</evidence>
<keyword evidence="1" id="KW-0812">Transmembrane</keyword>
<dbReference type="GO" id="GO:0016020">
    <property type="term" value="C:membrane"/>
    <property type="evidence" value="ECO:0007669"/>
    <property type="project" value="TreeGrafter"/>
</dbReference>
<feature type="transmembrane region" description="Helical" evidence="1">
    <location>
        <begin position="803"/>
        <end position="820"/>
    </location>
</feature>
<keyword evidence="1" id="KW-1133">Transmembrane helix</keyword>
<dbReference type="VEuPathDB" id="FungiDB:SeMB42_g05528"/>
<feature type="transmembrane region" description="Helical" evidence="1">
    <location>
        <begin position="756"/>
        <end position="782"/>
    </location>
</feature>
<feature type="chain" id="PRO_5033463820" description="TRP C-terminal domain-containing protein" evidence="2">
    <location>
        <begin position="22"/>
        <end position="1026"/>
    </location>
</feature>
<dbReference type="PANTHER" id="PTHR31145:SF2">
    <property type="entry name" value="FLAVIN CARRIER PROTEIN 2"/>
    <property type="match status" value="1"/>
</dbReference>
<evidence type="ECO:0000256" key="1">
    <source>
        <dbReference type="SAM" id="Phobius"/>
    </source>
</evidence>
<protein>
    <recommendedName>
        <fullName evidence="3">TRP C-terminal domain-containing protein</fullName>
    </recommendedName>
</protein>
<feature type="transmembrane region" description="Helical" evidence="1">
    <location>
        <begin position="865"/>
        <end position="889"/>
    </location>
</feature>
<feature type="signal peptide" evidence="2">
    <location>
        <begin position="1"/>
        <end position="21"/>
    </location>
</feature>
<feature type="transmembrane region" description="Helical" evidence="1">
    <location>
        <begin position="719"/>
        <end position="744"/>
    </location>
</feature>
<dbReference type="STRING" id="286115.A0A507CMF4"/>
<dbReference type="AlphaFoldDB" id="A0A507CMF4"/>
<dbReference type="EMBL" id="QEAN01000267">
    <property type="protein sequence ID" value="TPX41545.1"/>
    <property type="molecule type" value="Genomic_DNA"/>
</dbReference>